<proteinExistence type="predicted"/>
<dbReference type="GO" id="GO:0061522">
    <property type="term" value="F:1,4-dihydroxy-2-naphthoyl-CoA thioesterase activity"/>
    <property type="evidence" value="ECO:0007669"/>
    <property type="project" value="TreeGrafter"/>
</dbReference>
<evidence type="ECO:0000313" key="4">
    <source>
        <dbReference type="EMBL" id="MBB3065757.1"/>
    </source>
</evidence>
<name>A0A839SSB0_9PROT</name>
<evidence type="ECO:0000256" key="1">
    <source>
        <dbReference type="ARBA" id="ARBA00022801"/>
    </source>
</evidence>
<feature type="compositionally biased region" description="Polar residues" evidence="2">
    <location>
        <begin position="131"/>
        <end position="141"/>
    </location>
</feature>
<dbReference type="InterPro" id="IPR029069">
    <property type="entry name" value="HotDog_dom_sf"/>
</dbReference>
<dbReference type="AlphaFoldDB" id="A0A839SSB0"/>
<dbReference type="Proteomes" id="UP000581135">
    <property type="component" value="Unassembled WGS sequence"/>
</dbReference>
<evidence type="ECO:0000259" key="3">
    <source>
        <dbReference type="Pfam" id="PF03061"/>
    </source>
</evidence>
<evidence type="ECO:0000313" key="5">
    <source>
        <dbReference type="Proteomes" id="UP000581135"/>
    </source>
</evidence>
<dbReference type="InterPro" id="IPR006683">
    <property type="entry name" value="Thioestr_dom"/>
</dbReference>
<feature type="region of interest" description="Disordered" evidence="2">
    <location>
        <begin position="121"/>
        <end position="141"/>
    </location>
</feature>
<dbReference type="Gene3D" id="3.10.129.10">
    <property type="entry name" value="Hotdog Thioesterase"/>
    <property type="match status" value="1"/>
</dbReference>
<reference evidence="4 5" key="1">
    <citation type="submission" date="2020-08" db="EMBL/GenBank/DDBJ databases">
        <title>Genomic Encyclopedia of Type Strains, Phase III (KMG-III): the genomes of soil and plant-associated and newly described type strains.</title>
        <authorList>
            <person name="Whitman W."/>
        </authorList>
    </citation>
    <scope>NUCLEOTIDE SEQUENCE [LARGE SCALE GENOMIC DNA]</scope>
    <source>
        <strain evidence="4 5">CECT 8803</strain>
    </source>
</reference>
<dbReference type="PANTHER" id="PTHR43240:SF10">
    <property type="entry name" value="BLL4964 PROTEIN"/>
    <property type="match status" value="1"/>
</dbReference>
<organism evidence="4 5">
    <name type="scientific">Limibacillus halophilus</name>
    <dbReference type="NCBI Taxonomy" id="1579333"/>
    <lineage>
        <taxon>Bacteria</taxon>
        <taxon>Pseudomonadati</taxon>
        <taxon>Pseudomonadota</taxon>
        <taxon>Alphaproteobacteria</taxon>
        <taxon>Rhodospirillales</taxon>
        <taxon>Rhodovibrionaceae</taxon>
        <taxon>Limibacillus</taxon>
    </lineage>
</organism>
<gene>
    <name evidence="4" type="ORF">FHR98_002053</name>
</gene>
<dbReference type="EMBL" id="JACHXA010000005">
    <property type="protein sequence ID" value="MBB3065757.1"/>
    <property type="molecule type" value="Genomic_DNA"/>
</dbReference>
<comment type="caution">
    <text evidence="4">The sequence shown here is derived from an EMBL/GenBank/DDBJ whole genome shotgun (WGS) entry which is preliminary data.</text>
</comment>
<dbReference type="SUPFAM" id="SSF54637">
    <property type="entry name" value="Thioesterase/thiol ester dehydrase-isomerase"/>
    <property type="match status" value="1"/>
</dbReference>
<dbReference type="PANTHER" id="PTHR43240">
    <property type="entry name" value="1,4-DIHYDROXY-2-NAPHTHOYL-COA THIOESTERASE 1"/>
    <property type="match status" value="1"/>
</dbReference>
<dbReference type="CDD" id="cd03443">
    <property type="entry name" value="PaaI_thioesterase"/>
    <property type="match status" value="1"/>
</dbReference>
<dbReference type="NCBIfam" id="TIGR00369">
    <property type="entry name" value="unchar_dom_1"/>
    <property type="match status" value="1"/>
</dbReference>
<keyword evidence="5" id="KW-1185">Reference proteome</keyword>
<keyword evidence="1" id="KW-0378">Hydrolase</keyword>
<evidence type="ECO:0000256" key="2">
    <source>
        <dbReference type="SAM" id="MobiDB-lite"/>
    </source>
</evidence>
<sequence>MARITREEIQDICAKELPWVVELGMTVESLEEGACTVRLPYREVHLRPGGTISGPAMMTVADFAMYGAVLSAVGRVELAVTINLNINFLRRPKPGDIIAKARLLKLGKRLAVGDVLIHSDGEESGEPVAHATSTYSIPPNR</sequence>
<protein>
    <submittedName>
        <fullName evidence="4">Uncharacterized protein (TIGR00369 family)</fullName>
    </submittedName>
</protein>
<dbReference type="Pfam" id="PF03061">
    <property type="entry name" value="4HBT"/>
    <property type="match status" value="1"/>
</dbReference>
<feature type="domain" description="Thioesterase" evidence="3">
    <location>
        <begin position="49"/>
        <end position="123"/>
    </location>
</feature>
<dbReference type="GO" id="GO:0005829">
    <property type="term" value="C:cytosol"/>
    <property type="evidence" value="ECO:0007669"/>
    <property type="project" value="TreeGrafter"/>
</dbReference>
<dbReference type="InterPro" id="IPR003736">
    <property type="entry name" value="PAAI_dom"/>
</dbReference>
<dbReference type="RefSeq" id="WP_183416583.1">
    <property type="nucleotide sequence ID" value="NZ_JACHXA010000005.1"/>
</dbReference>
<accession>A0A839SSB0</accession>